<feature type="region of interest" description="Disordered" evidence="1">
    <location>
        <begin position="1"/>
        <end position="22"/>
    </location>
</feature>
<evidence type="ECO:0000256" key="1">
    <source>
        <dbReference type="SAM" id="MobiDB-lite"/>
    </source>
</evidence>
<proteinExistence type="predicted"/>
<keyword evidence="3" id="KW-1185">Reference proteome</keyword>
<organism evidence="2 3">
    <name type="scientific">Lentinus brumalis</name>
    <dbReference type="NCBI Taxonomy" id="2498619"/>
    <lineage>
        <taxon>Eukaryota</taxon>
        <taxon>Fungi</taxon>
        <taxon>Dikarya</taxon>
        <taxon>Basidiomycota</taxon>
        <taxon>Agaricomycotina</taxon>
        <taxon>Agaricomycetes</taxon>
        <taxon>Polyporales</taxon>
        <taxon>Polyporaceae</taxon>
        <taxon>Lentinus</taxon>
    </lineage>
</organism>
<accession>A0A371CII5</accession>
<evidence type="ECO:0000313" key="2">
    <source>
        <dbReference type="EMBL" id="RDX40098.1"/>
    </source>
</evidence>
<gene>
    <name evidence="2" type="ORF">OH76DRAFT_1366712</name>
</gene>
<dbReference type="Proteomes" id="UP000256964">
    <property type="component" value="Unassembled WGS sequence"/>
</dbReference>
<dbReference type="AlphaFoldDB" id="A0A371CII5"/>
<sequence length="433" mass="47980">MYEDEEPTDVPDGGFPTVYRDDPETSLRGMARDWTREIWSDAPGTDVLLDVFNYQYSEDDAFNRRVEDTIRGHVERITGESVFDVVPPELEEGPRPRTRELPTLWAIRGLTPQGTARLLERGVWSFPSLTLLIYPRSVTIPSWLFMVEGFLRDDDAKIRAAIMRVLEEDEMRAWIVRMVGASPEFAGWPIERAVQEVMDSLRIETLQLGNGNYISNVIMHSPTRDVREWRRWVAHLRSRRYRSFSIGTGRVRRAIPCPGCKSVGHPSHLCPFPATRGWNGPSPGQGVFGDKRPKDDPSLAPESTRRRNPSNVLPRPNGGGRSYQSGRRDNRHPSYTPSREGQDNQGYRPWGVPGPTPSRGRGGGTSGSRGRGNGGARGGMRGSSHSGGYGRYDGDSYTDGHGGSHGRGREGGHSGGRGGGGHGRESGAGRHRN</sequence>
<feature type="compositionally biased region" description="Basic and acidic residues" evidence="1">
    <location>
        <begin position="422"/>
        <end position="433"/>
    </location>
</feature>
<name>A0A371CII5_9APHY</name>
<feature type="compositionally biased region" description="Gly residues" evidence="1">
    <location>
        <begin position="360"/>
        <end position="391"/>
    </location>
</feature>
<dbReference type="OrthoDB" id="2758679at2759"/>
<feature type="region of interest" description="Disordered" evidence="1">
    <location>
        <begin position="276"/>
        <end position="433"/>
    </location>
</feature>
<feature type="compositionally biased region" description="Polar residues" evidence="1">
    <location>
        <begin position="333"/>
        <end position="345"/>
    </location>
</feature>
<dbReference type="STRING" id="139420.A0A371CII5"/>
<reference evidence="2 3" key="1">
    <citation type="journal article" date="2018" name="Biotechnol. Biofuels">
        <title>Integrative visual omics of the white-rot fungus Polyporus brumalis exposes the biotechnological potential of its oxidative enzymes for delignifying raw plant biomass.</title>
        <authorList>
            <person name="Miyauchi S."/>
            <person name="Rancon A."/>
            <person name="Drula E."/>
            <person name="Hage H."/>
            <person name="Chaduli D."/>
            <person name="Favel A."/>
            <person name="Grisel S."/>
            <person name="Henrissat B."/>
            <person name="Herpoel-Gimbert I."/>
            <person name="Ruiz-Duenas F.J."/>
            <person name="Chevret D."/>
            <person name="Hainaut M."/>
            <person name="Lin J."/>
            <person name="Wang M."/>
            <person name="Pangilinan J."/>
            <person name="Lipzen A."/>
            <person name="Lesage-Meessen L."/>
            <person name="Navarro D."/>
            <person name="Riley R."/>
            <person name="Grigoriev I.V."/>
            <person name="Zhou S."/>
            <person name="Raouche S."/>
            <person name="Rosso M.N."/>
        </authorList>
    </citation>
    <scope>NUCLEOTIDE SEQUENCE [LARGE SCALE GENOMIC DNA]</scope>
    <source>
        <strain evidence="2 3">BRFM 1820</strain>
    </source>
</reference>
<dbReference type="EMBL" id="KZ857588">
    <property type="protein sequence ID" value="RDX40098.1"/>
    <property type="molecule type" value="Genomic_DNA"/>
</dbReference>
<protein>
    <submittedName>
        <fullName evidence="2">Uncharacterized protein</fullName>
    </submittedName>
</protein>
<evidence type="ECO:0000313" key="3">
    <source>
        <dbReference type="Proteomes" id="UP000256964"/>
    </source>
</evidence>